<evidence type="ECO:0000256" key="8">
    <source>
        <dbReference type="SAM" id="Phobius"/>
    </source>
</evidence>
<evidence type="ECO:0000256" key="6">
    <source>
        <dbReference type="ARBA" id="ARBA00022989"/>
    </source>
</evidence>
<dbReference type="PANTHER" id="PTHR33908:SF11">
    <property type="entry name" value="MEMBRANE PROTEIN"/>
    <property type="match status" value="1"/>
</dbReference>
<dbReference type="GO" id="GO:0016763">
    <property type="term" value="F:pentosyltransferase activity"/>
    <property type="evidence" value="ECO:0007669"/>
    <property type="project" value="TreeGrafter"/>
</dbReference>
<dbReference type="GO" id="GO:0009103">
    <property type="term" value="P:lipopolysaccharide biosynthetic process"/>
    <property type="evidence" value="ECO:0007669"/>
    <property type="project" value="UniProtKB-ARBA"/>
</dbReference>
<feature type="transmembrane region" description="Helical" evidence="8">
    <location>
        <begin position="61"/>
        <end position="80"/>
    </location>
</feature>
<dbReference type="InterPro" id="IPR038731">
    <property type="entry name" value="RgtA/B/C-like"/>
</dbReference>
<keyword evidence="4" id="KW-0808">Transferase</keyword>
<dbReference type="GO" id="GO:0005886">
    <property type="term" value="C:plasma membrane"/>
    <property type="evidence" value="ECO:0007669"/>
    <property type="project" value="UniProtKB-SubCell"/>
</dbReference>
<proteinExistence type="predicted"/>
<dbReference type="InterPro" id="IPR050297">
    <property type="entry name" value="LipidA_mod_glycosyltrf_83"/>
</dbReference>
<evidence type="ECO:0000313" key="10">
    <source>
        <dbReference type="EMBL" id="MBD8524793.1"/>
    </source>
</evidence>
<feature type="transmembrane region" description="Helical" evidence="8">
    <location>
        <begin position="288"/>
        <end position="305"/>
    </location>
</feature>
<feature type="transmembrane region" description="Helical" evidence="8">
    <location>
        <begin position="140"/>
        <end position="169"/>
    </location>
</feature>
<feature type="transmembrane region" description="Helical" evidence="8">
    <location>
        <begin position="92"/>
        <end position="112"/>
    </location>
</feature>
<gene>
    <name evidence="10" type="ORF">IFO71_03470</name>
</gene>
<evidence type="ECO:0000256" key="7">
    <source>
        <dbReference type="ARBA" id="ARBA00023136"/>
    </source>
</evidence>
<keyword evidence="6 8" id="KW-1133">Transmembrane helix</keyword>
<feature type="transmembrane region" description="Helical" evidence="8">
    <location>
        <begin position="317"/>
        <end position="336"/>
    </location>
</feature>
<dbReference type="AlphaFoldDB" id="A0AAW3ZF67"/>
<evidence type="ECO:0000256" key="2">
    <source>
        <dbReference type="ARBA" id="ARBA00022475"/>
    </source>
</evidence>
<keyword evidence="3" id="KW-0328">Glycosyltransferase</keyword>
<evidence type="ECO:0000256" key="3">
    <source>
        <dbReference type="ARBA" id="ARBA00022676"/>
    </source>
</evidence>
<keyword evidence="7 8" id="KW-0472">Membrane</keyword>
<keyword evidence="11" id="KW-1185">Reference proteome</keyword>
<comment type="subcellular location">
    <subcellularLocation>
        <location evidence="1">Cell membrane</location>
        <topology evidence="1">Multi-pass membrane protein</topology>
    </subcellularLocation>
</comment>
<feature type="transmembrane region" description="Helical" evidence="8">
    <location>
        <begin position="181"/>
        <end position="199"/>
    </location>
</feature>
<evidence type="ECO:0000313" key="11">
    <source>
        <dbReference type="Proteomes" id="UP000613768"/>
    </source>
</evidence>
<evidence type="ECO:0000256" key="4">
    <source>
        <dbReference type="ARBA" id="ARBA00022679"/>
    </source>
</evidence>
<dbReference type="Pfam" id="PF13231">
    <property type="entry name" value="PMT_2"/>
    <property type="match status" value="1"/>
</dbReference>
<feature type="transmembrane region" description="Helical" evidence="8">
    <location>
        <begin position="230"/>
        <end position="252"/>
    </location>
</feature>
<organism evidence="10 11">
    <name type="scientific">Pseudomarimonas arenosa</name>
    <dbReference type="NCBI Taxonomy" id="2774145"/>
    <lineage>
        <taxon>Bacteria</taxon>
        <taxon>Pseudomonadati</taxon>
        <taxon>Pseudomonadota</taxon>
        <taxon>Gammaproteobacteria</taxon>
        <taxon>Lysobacterales</taxon>
        <taxon>Lysobacteraceae</taxon>
        <taxon>Pseudomarimonas</taxon>
    </lineage>
</organism>
<comment type="caution">
    <text evidence="10">The sequence shown here is derived from an EMBL/GenBank/DDBJ whole genome shotgun (WGS) entry which is preliminary data.</text>
</comment>
<evidence type="ECO:0000256" key="5">
    <source>
        <dbReference type="ARBA" id="ARBA00022692"/>
    </source>
</evidence>
<name>A0AAW3ZF67_9GAMM</name>
<dbReference type="Proteomes" id="UP000613768">
    <property type="component" value="Unassembled WGS sequence"/>
</dbReference>
<feature type="transmembrane region" description="Helical" evidence="8">
    <location>
        <begin position="259"/>
        <end position="276"/>
    </location>
</feature>
<dbReference type="RefSeq" id="WP_192028137.1">
    <property type="nucleotide sequence ID" value="NZ_JACYTR010000004.1"/>
</dbReference>
<sequence>MLTLTAISLLKFWLAVDLPLFGDEAFYWWESTQLAPAYDDVPAATAWLIAGSTALLGHHTWAVRLPFLLLALVSWGVLVASAREVAGKQAAVWAGWLGALLPLFAANGLLALPDVPLNLALLLCLYGLQRALRQAAAAELWLAAGLALGFLSHYRFLVPLLAAALWLLVSRDGRALLTRPRLLFSAVLASVIGLAPLLWQQWQSQAAGLSFQFSERHPWSFQIEHLLDPLAQALITSPILYVVLVLAGLLGLRSQLTAVRMYAALGLLLLLVYWLLGAFADAERSRMHWPLPGYLALIVPLATRWSESVTVWRRWRAPALCLAGLFLLLAVSYLQWVARAPEHLVRWQLYPSNFSGAEGIVQEVGQHLQGMPPDTLIVADQFMLAAQLQFALPDRRVFSLDHPLNAKHGRRTVLAALKRDQLTLAAERVGHDLLLVSELSATRLRQRPEHYRRLCQEFPAARQVGDRWVDHGSKRYLLWQVEAEAASEHNCLPPPLAYVGLPQWNAKLGATASLIGWAIRDWRGIEALRAQAGEQELPLQYGQPLPSLSEILPGLDDPNHPHLGFEVSLAGLPAGAHWVQLQARDPALGWIVVAEWPVRIKRE</sequence>
<dbReference type="PANTHER" id="PTHR33908">
    <property type="entry name" value="MANNOSYLTRANSFERASE YKCB-RELATED"/>
    <property type="match status" value="1"/>
</dbReference>
<dbReference type="EMBL" id="JACYTR010000004">
    <property type="protein sequence ID" value="MBD8524793.1"/>
    <property type="molecule type" value="Genomic_DNA"/>
</dbReference>
<protein>
    <submittedName>
        <fullName evidence="10">Glycosyltransferase family 39 protein</fullName>
    </submittedName>
</protein>
<evidence type="ECO:0000256" key="1">
    <source>
        <dbReference type="ARBA" id="ARBA00004651"/>
    </source>
</evidence>
<keyword evidence="2" id="KW-1003">Cell membrane</keyword>
<feature type="domain" description="Glycosyltransferase RgtA/B/C/D-like" evidence="9">
    <location>
        <begin position="40"/>
        <end position="199"/>
    </location>
</feature>
<keyword evidence="5 8" id="KW-0812">Transmembrane</keyword>
<accession>A0AAW3ZF67</accession>
<evidence type="ECO:0000259" key="9">
    <source>
        <dbReference type="Pfam" id="PF13231"/>
    </source>
</evidence>
<reference evidence="10 11" key="1">
    <citation type="submission" date="2020-09" db="EMBL/GenBank/DDBJ databases">
        <title>Pseudoxanthomonas sp. CAU 1598 isolated from sand of Yaerae Beach.</title>
        <authorList>
            <person name="Kim W."/>
        </authorList>
    </citation>
    <scope>NUCLEOTIDE SEQUENCE [LARGE SCALE GENOMIC DNA]</scope>
    <source>
        <strain evidence="10 11">CAU 1598</strain>
    </source>
</reference>